<keyword evidence="3" id="KW-1185">Reference proteome</keyword>
<name>A0ABT5BU72_9BACT</name>
<evidence type="ECO:0000256" key="1">
    <source>
        <dbReference type="SAM" id="MobiDB-lite"/>
    </source>
</evidence>
<organism evidence="2 3">
    <name type="scientific">Sorangium atrum</name>
    <dbReference type="NCBI Taxonomy" id="2995308"/>
    <lineage>
        <taxon>Bacteria</taxon>
        <taxon>Pseudomonadati</taxon>
        <taxon>Myxococcota</taxon>
        <taxon>Polyangia</taxon>
        <taxon>Polyangiales</taxon>
        <taxon>Polyangiaceae</taxon>
        <taxon>Sorangium</taxon>
    </lineage>
</organism>
<gene>
    <name evidence="2" type="ORF">POL72_05905</name>
</gene>
<feature type="compositionally biased region" description="Pro residues" evidence="1">
    <location>
        <begin position="41"/>
        <end position="50"/>
    </location>
</feature>
<dbReference type="EMBL" id="JAQNDK010000001">
    <property type="protein sequence ID" value="MDC0677268.1"/>
    <property type="molecule type" value="Genomic_DNA"/>
</dbReference>
<evidence type="ECO:0000313" key="2">
    <source>
        <dbReference type="EMBL" id="MDC0677268.1"/>
    </source>
</evidence>
<evidence type="ECO:0008006" key="4">
    <source>
        <dbReference type="Google" id="ProtNLM"/>
    </source>
</evidence>
<protein>
    <recommendedName>
        <fullName evidence="4">Lipoprotein</fullName>
    </recommendedName>
</protein>
<comment type="caution">
    <text evidence="2">The sequence shown here is derived from an EMBL/GenBank/DDBJ whole genome shotgun (WGS) entry which is preliminary data.</text>
</comment>
<dbReference type="PROSITE" id="PS51257">
    <property type="entry name" value="PROKAR_LIPOPROTEIN"/>
    <property type="match status" value="1"/>
</dbReference>
<reference evidence="2 3" key="1">
    <citation type="submission" date="2023-01" db="EMBL/GenBank/DDBJ databases">
        <title>Minimal conservation of predation-associated metabolite biosynthetic gene clusters underscores biosynthetic potential of Myxococcota including descriptions for ten novel species: Archangium lansinium sp. nov., Myxococcus landrumus sp. nov., Nannocystis bai.</title>
        <authorList>
            <person name="Ahearne A."/>
            <person name="Stevens C."/>
            <person name="Dowd S."/>
        </authorList>
    </citation>
    <scope>NUCLEOTIDE SEQUENCE [LARGE SCALE GENOMIC DNA]</scope>
    <source>
        <strain evidence="2 3">WIWO2</strain>
    </source>
</reference>
<evidence type="ECO:0000313" key="3">
    <source>
        <dbReference type="Proteomes" id="UP001217485"/>
    </source>
</evidence>
<accession>A0ABT5BU72</accession>
<dbReference type="RefSeq" id="WP_272094033.1">
    <property type="nucleotide sequence ID" value="NZ_JAQNDK010000001.1"/>
</dbReference>
<sequence>MRRALALIELHPFGPARRLLAASLALAVSACGGGRTEVLHPSPPPPPASSPAPDAQRNPPPPRDAPEPDPEASRLFLSRAAQQRPAASAPVPRVTALALANTARGEAGGMAPLGDVVSLAIAEGESGAIPARIPAGECAVFIAQGGLGVIEVDLFVTKGAPPALEIVAQDADRGPVAVIGGRGACLSAPAAAPLVVELHAQVRRGAGVVLVQGFRGARPAAPPGAAPSGATPPNTAPPSAPPRVPPR</sequence>
<dbReference type="Proteomes" id="UP001217485">
    <property type="component" value="Unassembled WGS sequence"/>
</dbReference>
<feature type="region of interest" description="Disordered" evidence="1">
    <location>
        <begin position="218"/>
        <end position="247"/>
    </location>
</feature>
<feature type="compositionally biased region" description="Pro residues" evidence="1">
    <location>
        <begin position="234"/>
        <end position="247"/>
    </location>
</feature>
<proteinExistence type="predicted"/>
<feature type="region of interest" description="Disordered" evidence="1">
    <location>
        <begin position="36"/>
        <end position="71"/>
    </location>
</feature>